<feature type="region of interest" description="Disordered" evidence="2">
    <location>
        <begin position="198"/>
        <end position="219"/>
    </location>
</feature>
<protein>
    <submittedName>
        <fullName evidence="5">HPP family protein</fullName>
    </submittedName>
</protein>
<reference evidence="5 6" key="1">
    <citation type="submission" date="2018-07" db="EMBL/GenBank/DDBJ databases">
        <title>Genome sequence of Roseomonas fauriae ATCC 49958.</title>
        <authorList>
            <person name="Sant'Anna F.H."/>
            <person name="Baldani J.I."/>
            <person name="Zilli J.E."/>
            <person name="Reis V.M."/>
            <person name="Hartmann A."/>
            <person name="Cruz L."/>
            <person name="de Souza E.M."/>
            <person name="de Oliveira Pedrosa F."/>
            <person name="Passaglia L.M.P."/>
        </authorList>
    </citation>
    <scope>NUCLEOTIDE SEQUENCE [LARGE SCALE GENOMIC DNA]</scope>
    <source>
        <strain evidence="5 6">ATCC 49958</strain>
    </source>
</reference>
<evidence type="ECO:0000256" key="3">
    <source>
        <dbReference type="SAM" id="Phobius"/>
    </source>
</evidence>
<dbReference type="EMBL" id="QOKV01000002">
    <property type="protein sequence ID" value="KAA0687806.1"/>
    <property type="molecule type" value="Genomic_DNA"/>
</dbReference>
<feature type="domain" description="CBS" evidence="4">
    <location>
        <begin position="324"/>
        <end position="380"/>
    </location>
</feature>
<keyword evidence="3" id="KW-1133">Transmembrane helix</keyword>
<dbReference type="InterPro" id="IPR046342">
    <property type="entry name" value="CBS_dom_sf"/>
</dbReference>
<dbReference type="AlphaFoldDB" id="A0A6L3B5Y5"/>
<proteinExistence type="predicted"/>
<sequence>MHREIRLLLRRWKITLLKKRENRRRLALFRPILPGANLKDRLIACCGAMLGLAATGLLCHNLLTHITSAPALVAPLVAPMGASAVLLFAVPASPLAQPWSIIGGNTLSALVGVMVAALIPDPMLAGGVAVALAIATMSMTRCLHPPGGAAALTAVIGGPAIAASGMQFVFYPVAVNSILLVMAGWTFHRFSGHSYPHRAPPKPVNTHGTADPPARTRAGVTADDLDEAIRELGEALDVNRDDLSALLEKAELHAMERMHSGITCGDIMAHDVVTVSPEAHPEVARARLIEHAFRTLPVVDRRNVVVGLVGHQHLVGDAATVAAVMAPPVTAGPETPAFRLLGPLSDGGTHEVAIVDASGGLLGVVTQTDLLLVMARTNLLQSLDSARSPAVLVASESR</sequence>
<name>A0A6L3B5Y5_AZOBR</name>
<dbReference type="InterPro" id="IPR007065">
    <property type="entry name" value="HPP"/>
</dbReference>
<dbReference type="InterPro" id="IPR000644">
    <property type="entry name" value="CBS_dom"/>
</dbReference>
<gene>
    <name evidence="5" type="ORF">DS837_06280</name>
</gene>
<feature type="transmembrane region" description="Helical" evidence="3">
    <location>
        <begin position="142"/>
        <end position="162"/>
    </location>
</feature>
<dbReference type="SMART" id="SM00116">
    <property type="entry name" value="CBS"/>
    <property type="match status" value="2"/>
</dbReference>
<organism evidence="5 6">
    <name type="scientific">Azospirillum brasilense</name>
    <dbReference type="NCBI Taxonomy" id="192"/>
    <lineage>
        <taxon>Bacteria</taxon>
        <taxon>Pseudomonadati</taxon>
        <taxon>Pseudomonadota</taxon>
        <taxon>Alphaproteobacteria</taxon>
        <taxon>Rhodospirillales</taxon>
        <taxon>Azospirillaceae</taxon>
        <taxon>Azospirillum</taxon>
    </lineage>
</organism>
<keyword evidence="1" id="KW-0129">CBS domain</keyword>
<evidence type="ECO:0000259" key="4">
    <source>
        <dbReference type="PROSITE" id="PS51371"/>
    </source>
</evidence>
<dbReference type="Pfam" id="PF04982">
    <property type="entry name" value="TM_HPP"/>
    <property type="match status" value="1"/>
</dbReference>
<dbReference type="Proteomes" id="UP000476837">
    <property type="component" value="Unassembled WGS sequence"/>
</dbReference>
<dbReference type="PROSITE" id="PS51371">
    <property type="entry name" value="CBS"/>
    <property type="match status" value="1"/>
</dbReference>
<accession>A0A6L3B5Y5</accession>
<dbReference type="SUPFAM" id="SSF54631">
    <property type="entry name" value="CBS-domain pair"/>
    <property type="match status" value="1"/>
</dbReference>
<feature type="transmembrane region" description="Helical" evidence="3">
    <location>
        <begin position="110"/>
        <end position="135"/>
    </location>
</feature>
<evidence type="ECO:0000256" key="1">
    <source>
        <dbReference type="PROSITE-ProRule" id="PRU00703"/>
    </source>
</evidence>
<dbReference type="PANTHER" id="PTHR33741">
    <property type="entry name" value="TRANSMEMBRANE PROTEIN DDB_G0269096-RELATED"/>
    <property type="match status" value="1"/>
</dbReference>
<evidence type="ECO:0000256" key="2">
    <source>
        <dbReference type="SAM" id="MobiDB-lite"/>
    </source>
</evidence>
<dbReference type="Gene3D" id="3.10.580.10">
    <property type="entry name" value="CBS-domain"/>
    <property type="match status" value="2"/>
</dbReference>
<keyword evidence="3" id="KW-0812">Transmembrane</keyword>
<dbReference type="Pfam" id="PF00571">
    <property type="entry name" value="CBS"/>
    <property type="match status" value="2"/>
</dbReference>
<feature type="transmembrane region" description="Helical" evidence="3">
    <location>
        <begin position="41"/>
        <end position="59"/>
    </location>
</feature>
<evidence type="ECO:0000313" key="5">
    <source>
        <dbReference type="EMBL" id="KAA0687806.1"/>
    </source>
</evidence>
<dbReference type="InterPro" id="IPR058581">
    <property type="entry name" value="TM_HPP"/>
</dbReference>
<keyword evidence="3" id="KW-0472">Membrane</keyword>
<feature type="transmembrane region" description="Helical" evidence="3">
    <location>
        <begin position="71"/>
        <end position="90"/>
    </location>
</feature>
<comment type="caution">
    <text evidence="5">The sequence shown here is derived from an EMBL/GenBank/DDBJ whole genome shotgun (WGS) entry which is preliminary data.</text>
</comment>
<dbReference type="PANTHER" id="PTHR33741:SF5">
    <property type="entry name" value="TRANSMEMBRANE PROTEIN DDB_G0269096-RELATED"/>
    <property type="match status" value="1"/>
</dbReference>
<dbReference type="RefSeq" id="WP_149163943.1">
    <property type="nucleotide sequence ID" value="NZ_QOKV01000002.1"/>
</dbReference>
<evidence type="ECO:0000313" key="6">
    <source>
        <dbReference type="Proteomes" id="UP000476837"/>
    </source>
</evidence>